<evidence type="ECO:0000256" key="1">
    <source>
        <dbReference type="SAM" id="MobiDB-lite"/>
    </source>
</evidence>
<name>A0AAP0NJY8_LIQFO</name>
<feature type="compositionally biased region" description="Basic and acidic residues" evidence="1">
    <location>
        <begin position="7"/>
        <end position="16"/>
    </location>
</feature>
<proteinExistence type="predicted"/>
<gene>
    <name evidence="2" type="ORF">L1049_018023</name>
</gene>
<protein>
    <submittedName>
        <fullName evidence="2">Uncharacterized protein</fullName>
    </submittedName>
</protein>
<dbReference type="AlphaFoldDB" id="A0AAP0NJY8"/>
<keyword evidence="3" id="KW-1185">Reference proteome</keyword>
<organism evidence="2 3">
    <name type="scientific">Liquidambar formosana</name>
    <name type="common">Formosan gum</name>
    <dbReference type="NCBI Taxonomy" id="63359"/>
    <lineage>
        <taxon>Eukaryota</taxon>
        <taxon>Viridiplantae</taxon>
        <taxon>Streptophyta</taxon>
        <taxon>Embryophyta</taxon>
        <taxon>Tracheophyta</taxon>
        <taxon>Spermatophyta</taxon>
        <taxon>Magnoliopsida</taxon>
        <taxon>eudicotyledons</taxon>
        <taxon>Gunneridae</taxon>
        <taxon>Pentapetalae</taxon>
        <taxon>Saxifragales</taxon>
        <taxon>Altingiaceae</taxon>
        <taxon>Liquidambar</taxon>
    </lineage>
</organism>
<evidence type="ECO:0000313" key="2">
    <source>
        <dbReference type="EMBL" id="KAK9273216.1"/>
    </source>
</evidence>
<dbReference type="EMBL" id="JBBPBK010000012">
    <property type="protein sequence ID" value="KAK9273216.1"/>
    <property type="molecule type" value="Genomic_DNA"/>
</dbReference>
<reference evidence="2 3" key="1">
    <citation type="journal article" date="2024" name="Plant J.">
        <title>Genome sequences and population genomics reveal climatic adaptation and genomic divergence between two closely related sweetgum species.</title>
        <authorList>
            <person name="Xu W.Q."/>
            <person name="Ren C.Q."/>
            <person name="Zhang X.Y."/>
            <person name="Comes H.P."/>
            <person name="Liu X.H."/>
            <person name="Li Y.G."/>
            <person name="Kettle C.J."/>
            <person name="Jalonen R."/>
            <person name="Gaisberger H."/>
            <person name="Ma Y.Z."/>
            <person name="Qiu Y.X."/>
        </authorList>
    </citation>
    <scope>NUCLEOTIDE SEQUENCE [LARGE SCALE GENOMIC DNA]</scope>
    <source>
        <strain evidence="2">Hangzhou</strain>
    </source>
</reference>
<dbReference type="Proteomes" id="UP001415857">
    <property type="component" value="Unassembled WGS sequence"/>
</dbReference>
<evidence type="ECO:0000313" key="3">
    <source>
        <dbReference type="Proteomes" id="UP001415857"/>
    </source>
</evidence>
<accession>A0AAP0NJY8</accession>
<sequence length="153" mass="18046">MRMLYQRKTDRSRSSDMRNLSSSTERLLLVNPPILEGYLTWTNNQTPPISTRSENFLFTVSWVVDGDVTQMVIYLFIIILSYYNKPKWCCIGQYWTMPNLYGSGHPCKKSKVYFSLYVFFFFFPFCLEDRDSSEGKKLEAIFPLHQVPYLLTS</sequence>
<comment type="caution">
    <text evidence="2">The sequence shown here is derived from an EMBL/GenBank/DDBJ whole genome shotgun (WGS) entry which is preliminary data.</text>
</comment>
<feature type="region of interest" description="Disordered" evidence="1">
    <location>
        <begin position="1"/>
        <end position="20"/>
    </location>
</feature>